<feature type="compositionally biased region" description="Low complexity" evidence="7">
    <location>
        <begin position="647"/>
        <end position="660"/>
    </location>
</feature>
<keyword evidence="5" id="KW-0800">Toxin</keyword>
<dbReference type="PANTHER" id="PTHR16267:SF11">
    <property type="entry name" value="STUMPS, ISOFORM E"/>
    <property type="match status" value="1"/>
</dbReference>
<dbReference type="KEGG" id="vde:111243167"/>
<feature type="compositionally biased region" description="Low complexity" evidence="7">
    <location>
        <begin position="454"/>
        <end position="479"/>
    </location>
</feature>
<evidence type="ECO:0000259" key="8">
    <source>
        <dbReference type="PROSITE" id="PS51376"/>
    </source>
</evidence>
<sequence length="715" mass="78008">MTWSQLKQLAISSCRRRPSDLSGQSMQFSIDVSILYAQDGAEWADYLQESVQTFLSPRIVNINCVKLGSGTTLLSPISRAIRSSKVLLIILSQELLNFVRSVNFVEVGKLMDGGRTLAMLCGIRTDQLSDAYLAQLPASSTWRQMEARSQDKQFAFELISALCELLRKVDDSQQTSKPKFKLTPRKVIDANTKVFLLLEQAMSGTQKVVVTLDSKEVTIKMRNPFTVQFVMPHQYLTSSKLVHVQLIIDGECQGVRPMKCESRLGELNGLLQASISPFENLRLTLGLPTVQEVDAALAKSFIENMPKEGFQFLKPGQMVEERRKSESSLPTLLHFAAQYGLKELASVLLKCPGALSCCQLLNINGQSPATVATQAGHPEVASLIDEWMSSQSALNRLSTVSRAASLYHKTPVSSAECSQRNSAGSSGVPGYDNSEALSRALTHCENFDAADGIASSSEASTSQEQLPRAGSASDSGAHSDASDNESNNRLSLPLTNPFPDYDMLPKPSRPDALNLQKSMTLTRDARSATGGSDQDDHVYYMYNGTKTTRKSGCQTLTREYDLRSSVTPRTCTSMSTLPSSGAQRSSSGMYYDMLPTKPLSVRHYQMDSKTTQSPPRLSSFRSPVSPLSPSSKTSLAEVLAEYDFPISPTSSSMSSPQKVSGGLQLPTVTRASSTKIPSRSSKGDYYDFPRFNYGGITNPDALQIPEVPAPPPPAE</sequence>
<keyword evidence="5" id="KW-0638">Presynaptic neurotoxin</keyword>
<dbReference type="InterPro" id="IPR035897">
    <property type="entry name" value="Toll_tir_struct_dom_sf"/>
</dbReference>
<feature type="compositionally biased region" description="Polar residues" evidence="7">
    <location>
        <begin position="570"/>
        <end position="588"/>
    </location>
</feature>
<feature type="region of interest" description="Disordered" evidence="7">
    <location>
        <begin position="570"/>
        <end position="589"/>
    </location>
</feature>
<evidence type="ECO:0000313" key="10">
    <source>
        <dbReference type="Proteomes" id="UP000594260"/>
    </source>
</evidence>
<dbReference type="Pfam" id="PF14545">
    <property type="entry name" value="DBB"/>
    <property type="match status" value="1"/>
</dbReference>
<dbReference type="SMART" id="SM01282">
    <property type="entry name" value="DBB"/>
    <property type="match status" value="1"/>
</dbReference>
<dbReference type="GO" id="GO:0005829">
    <property type="term" value="C:cytosol"/>
    <property type="evidence" value="ECO:0007669"/>
    <property type="project" value="TreeGrafter"/>
</dbReference>
<dbReference type="Gene3D" id="1.25.40.20">
    <property type="entry name" value="Ankyrin repeat-containing domain"/>
    <property type="match status" value="1"/>
</dbReference>
<feature type="region of interest" description="Disordered" evidence="7">
    <location>
        <begin position="647"/>
        <end position="683"/>
    </location>
</feature>
<dbReference type="SUPFAM" id="SSF48403">
    <property type="entry name" value="Ankyrin repeat"/>
    <property type="match status" value="1"/>
</dbReference>
<keyword evidence="3" id="KW-1052">Target cell membrane</keyword>
<evidence type="ECO:0000256" key="2">
    <source>
        <dbReference type="ARBA" id="ARBA00022483"/>
    </source>
</evidence>
<accession>A0A7M7IXS1</accession>
<evidence type="ECO:0000313" key="9">
    <source>
        <dbReference type="EnsemblMetazoa" id="XP_022644057"/>
    </source>
</evidence>
<dbReference type="OrthoDB" id="6497061at2759"/>
<dbReference type="GO" id="GO:0006887">
    <property type="term" value="P:exocytosis"/>
    <property type="evidence" value="ECO:0007669"/>
    <property type="project" value="UniProtKB-KW"/>
</dbReference>
<dbReference type="EnsemblMetazoa" id="XM_022788322">
    <property type="protein sequence ID" value="XP_022644057"/>
    <property type="gene ID" value="LOC111243167"/>
</dbReference>
<feature type="region of interest" description="Disordered" evidence="7">
    <location>
        <begin position="453"/>
        <end position="512"/>
    </location>
</feature>
<feature type="region of interest" description="Disordered" evidence="7">
    <location>
        <begin position="606"/>
        <end position="631"/>
    </location>
</feature>
<feature type="compositionally biased region" description="Polar residues" evidence="7">
    <location>
        <begin position="607"/>
        <end position="631"/>
    </location>
</feature>
<dbReference type="CTD" id="41770"/>
<dbReference type="InterPro" id="IPR041340">
    <property type="entry name" value="PIK3AP1_TIR"/>
</dbReference>
<comment type="subcellular location">
    <subcellularLocation>
        <location evidence="1">Target cell membrane</location>
    </subcellularLocation>
</comment>
<evidence type="ECO:0000256" key="4">
    <source>
        <dbReference type="ARBA" id="ARBA00022553"/>
    </source>
</evidence>
<evidence type="ECO:0000256" key="5">
    <source>
        <dbReference type="ARBA" id="ARBA00023028"/>
    </source>
</evidence>
<protein>
    <recommendedName>
        <fullName evidence="8">DBB domain-containing protein</fullName>
    </recommendedName>
</protein>
<dbReference type="PANTHER" id="PTHR16267">
    <property type="entry name" value="BANK1/PIK3AP1 FAMILY MEMBER"/>
    <property type="match status" value="1"/>
</dbReference>
<evidence type="ECO:0000256" key="1">
    <source>
        <dbReference type="ARBA" id="ARBA00004175"/>
    </source>
</evidence>
<feature type="compositionally biased region" description="Polar residues" evidence="7">
    <location>
        <begin position="666"/>
        <end position="680"/>
    </location>
</feature>
<organism evidence="9 10">
    <name type="scientific">Varroa destructor</name>
    <name type="common">Honeybee mite</name>
    <dbReference type="NCBI Taxonomy" id="109461"/>
    <lineage>
        <taxon>Eukaryota</taxon>
        <taxon>Metazoa</taxon>
        <taxon>Ecdysozoa</taxon>
        <taxon>Arthropoda</taxon>
        <taxon>Chelicerata</taxon>
        <taxon>Arachnida</taxon>
        <taxon>Acari</taxon>
        <taxon>Parasitiformes</taxon>
        <taxon>Mesostigmata</taxon>
        <taxon>Gamasina</taxon>
        <taxon>Dermanyssoidea</taxon>
        <taxon>Varroidae</taxon>
        <taxon>Varroa</taxon>
    </lineage>
</organism>
<dbReference type="Gene3D" id="3.40.50.10140">
    <property type="entry name" value="Toll/interleukin-1 receptor homology (TIR) domain"/>
    <property type="match status" value="1"/>
</dbReference>
<proteinExistence type="predicted"/>
<evidence type="ECO:0000256" key="6">
    <source>
        <dbReference type="ARBA" id="ARBA00023298"/>
    </source>
</evidence>
<keyword evidence="2" id="KW-0268">Exocytosis</keyword>
<keyword evidence="10" id="KW-1185">Reference proteome</keyword>
<dbReference type="AlphaFoldDB" id="A0A7M7IXS1"/>
<dbReference type="RefSeq" id="XP_022644057.1">
    <property type="nucleotide sequence ID" value="XM_022788322.1"/>
</dbReference>
<keyword evidence="5" id="KW-0528">Neurotoxin</keyword>
<keyword evidence="6" id="KW-0472">Membrane</keyword>
<feature type="compositionally biased region" description="Polar residues" evidence="7">
    <location>
        <begin position="484"/>
        <end position="494"/>
    </location>
</feature>
<dbReference type="GO" id="GO:0044218">
    <property type="term" value="C:other organism cell membrane"/>
    <property type="evidence" value="ECO:0007669"/>
    <property type="project" value="UniProtKB-KW"/>
</dbReference>
<dbReference type="InterPro" id="IPR052446">
    <property type="entry name" value="B-cell_PI3K-Signaling_Adptrs"/>
</dbReference>
<name>A0A7M7IXS1_VARDE</name>
<dbReference type="Pfam" id="PF18567">
    <property type="entry name" value="TIR_3"/>
    <property type="match status" value="1"/>
</dbReference>
<dbReference type="GO" id="GO:0005104">
    <property type="term" value="F:fibroblast growth factor receptor binding"/>
    <property type="evidence" value="ECO:0007669"/>
    <property type="project" value="TreeGrafter"/>
</dbReference>
<dbReference type="InterPro" id="IPR017893">
    <property type="entry name" value="DBB_domain"/>
</dbReference>
<dbReference type="PROSITE" id="PS51376">
    <property type="entry name" value="DBB"/>
    <property type="match status" value="1"/>
</dbReference>
<reference evidence="9" key="1">
    <citation type="submission" date="2021-01" db="UniProtKB">
        <authorList>
            <consortium name="EnsemblMetazoa"/>
        </authorList>
    </citation>
    <scope>IDENTIFICATION</scope>
</reference>
<dbReference type="GO" id="GO:0044231">
    <property type="term" value="C:host cell presynaptic membrane"/>
    <property type="evidence" value="ECO:0007669"/>
    <property type="project" value="UniProtKB-KW"/>
</dbReference>
<evidence type="ECO:0000256" key="7">
    <source>
        <dbReference type="SAM" id="MobiDB-lite"/>
    </source>
</evidence>
<keyword evidence="6" id="KW-1053">Target membrane</keyword>
<dbReference type="InParanoid" id="A0A7M7IXS1"/>
<dbReference type="Proteomes" id="UP000594260">
    <property type="component" value="Unplaced"/>
</dbReference>
<dbReference type="GO" id="GO:0005068">
    <property type="term" value="F:transmembrane receptor protein tyrosine kinase adaptor activity"/>
    <property type="evidence" value="ECO:0007669"/>
    <property type="project" value="TreeGrafter"/>
</dbReference>
<dbReference type="InterPro" id="IPR036770">
    <property type="entry name" value="Ankyrin_rpt-contain_sf"/>
</dbReference>
<dbReference type="GeneID" id="111243167"/>
<evidence type="ECO:0000256" key="3">
    <source>
        <dbReference type="ARBA" id="ARBA00022537"/>
    </source>
</evidence>
<keyword evidence="4" id="KW-0597">Phosphoprotein</keyword>
<feature type="domain" description="DBB" evidence="8">
    <location>
        <begin position="182"/>
        <end position="313"/>
    </location>
</feature>